<dbReference type="EMBL" id="ADBJ01000022">
    <property type="protein sequence ID" value="EFA81862.1"/>
    <property type="molecule type" value="Genomic_DNA"/>
</dbReference>
<evidence type="ECO:0000313" key="5">
    <source>
        <dbReference type="Proteomes" id="UP000001396"/>
    </source>
</evidence>
<keyword evidence="2 4" id="KW-0378">Hydrolase</keyword>
<evidence type="ECO:0000259" key="3">
    <source>
        <dbReference type="PROSITE" id="PS51462"/>
    </source>
</evidence>
<dbReference type="GeneID" id="31360580"/>
<accession>D3B9F0</accession>
<dbReference type="SUPFAM" id="SSF55811">
    <property type="entry name" value="Nudix"/>
    <property type="match status" value="1"/>
</dbReference>
<dbReference type="Gene3D" id="3.90.79.10">
    <property type="entry name" value="Nucleoside Triphosphate Pyrophosphohydrolase"/>
    <property type="match status" value="1"/>
</dbReference>
<proteinExistence type="predicted"/>
<dbReference type="PROSITE" id="PS51462">
    <property type="entry name" value="NUDIX"/>
    <property type="match status" value="1"/>
</dbReference>
<dbReference type="Proteomes" id="UP000001396">
    <property type="component" value="Unassembled WGS sequence"/>
</dbReference>
<protein>
    <submittedName>
        <fullName evidence="4">NUDIX hydrolase family protein</fullName>
    </submittedName>
</protein>
<dbReference type="AlphaFoldDB" id="D3B9F0"/>
<dbReference type="InterPro" id="IPR022927">
    <property type="entry name" value="RppH"/>
</dbReference>
<dbReference type="PANTHER" id="PTHR43046">
    <property type="entry name" value="GDP-MANNOSE MANNOSYL HYDROLASE"/>
    <property type="match status" value="1"/>
</dbReference>
<dbReference type="Pfam" id="PF00293">
    <property type="entry name" value="NUDIX"/>
    <property type="match status" value="1"/>
</dbReference>
<sequence length="175" mass="20605">MENNNNGDKKLFRKCVGAVVFNEEGNLLVGRRSSLKKAAVGKWQFPQGGVEKDEDYYNAVLRELKEEVGLELSGDYSLKYIDRLQSPIEYLYERIETSHDRKTHGQSIVWYFFYMNSKHIDRVKLDNEPEQQEFDQVQWMSFDDLLQPENIVSFKLEMYQQLQKQSIPIIQNAAK</sequence>
<evidence type="ECO:0000313" key="4">
    <source>
        <dbReference type="EMBL" id="EFA81862.1"/>
    </source>
</evidence>
<dbReference type="InterPro" id="IPR015797">
    <property type="entry name" value="NUDIX_hydrolase-like_dom_sf"/>
</dbReference>
<dbReference type="OMA" id="PGLEWQM"/>
<reference evidence="4 5" key="1">
    <citation type="journal article" date="2011" name="Genome Res.">
        <title>Phylogeny-wide analysis of social amoeba genomes highlights ancient origins for complex intercellular communication.</title>
        <authorList>
            <person name="Heidel A.J."/>
            <person name="Lawal H.M."/>
            <person name="Felder M."/>
            <person name="Schilde C."/>
            <person name="Helps N.R."/>
            <person name="Tunggal B."/>
            <person name="Rivero F."/>
            <person name="John U."/>
            <person name="Schleicher M."/>
            <person name="Eichinger L."/>
            <person name="Platzer M."/>
            <person name="Noegel A.A."/>
            <person name="Schaap P."/>
            <person name="Gloeckner G."/>
        </authorList>
    </citation>
    <scope>NUCLEOTIDE SEQUENCE [LARGE SCALE GENOMIC DNA]</scope>
    <source>
        <strain evidence="5">ATCC 26659 / Pp 5 / PN500</strain>
    </source>
</reference>
<dbReference type="PANTHER" id="PTHR43046:SF14">
    <property type="entry name" value="MUTT_NUDIX FAMILY PROTEIN"/>
    <property type="match status" value="1"/>
</dbReference>
<comment type="caution">
    <text evidence="4">The sequence shown here is derived from an EMBL/GenBank/DDBJ whole genome shotgun (WGS) entry which is preliminary data.</text>
</comment>
<evidence type="ECO:0000256" key="1">
    <source>
        <dbReference type="ARBA" id="ARBA00001946"/>
    </source>
</evidence>
<gene>
    <name evidence="4" type="ORF">PPL_05094</name>
</gene>
<organism evidence="4 5">
    <name type="scientific">Heterostelium pallidum (strain ATCC 26659 / Pp 5 / PN500)</name>
    <name type="common">Cellular slime mold</name>
    <name type="synonym">Polysphondylium pallidum</name>
    <dbReference type="NCBI Taxonomy" id="670386"/>
    <lineage>
        <taxon>Eukaryota</taxon>
        <taxon>Amoebozoa</taxon>
        <taxon>Evosea</taxon>
        <taxon>Eumycetozoa</taxon>
        <taxon>Dictyostelia</taxon>
        <taxon>Acytosteliales</taxon>
        <taxon>Acytosteliaceae</taxon>
        <taxon>Heterostelium</taxon>
    </lineage>
</organism>
<dbReference type="PROSITE" id="PS00893">
    <property type="entry name" value="NUDIX_BOX"/>
    <property type="match status" value="1"/>
</dbReference>
<dbReference type="GO" id="GO:0016462">
    <property type="term" value="F:pyrophosphatase activity"/>
    <property type="evidence" value="ECO:0007669"/>
    <property type="project" value="UniProtKB-ARBA"/>
</dbReference>
<name>D3B9F0_HETP5</name>
<feature type="domain" description="Nudix hydrolase" evidence="3">
    <location>
        <begin position="11"/>
        <end position="164"/>
    </location>
</feature>
<keyword evidence="5" id="KW-1185">Reference proteome</keyword>
<dbReference type="RefSeq" id="XP_020433979.1">
    <property type="nucleotide sequence ID" value="XM_020575990.1"/>
</dbReference>
<dbReference type="InterPro" id="IPR020084">
    <property type="entry name" value="NUDIX_hydrolase_CS"/>
</dbReference>
<evidence type="ECO:0000256" key="2">
    <source>
        <dbReference type="ARBA" id="ARBA00022801"/>
    </source>
</evidence>
<dbReference type="InParanoid" id="D3B9F0"/>
<dbReference type="CDD" id="cd03671">
    <property type="entry name" value="NUDIX_Ap4A_hydrolase_plant_like"/>
    <property type="match status" value="1"/>
</dbReference>
<comment type="cofactor">
    <cofactor evidence="1">
        <name>Mg(2+)</name>
        <dbReference type="ChEBI" id="CHEBI:18420"/>
    </cofactor>
</comment>
<dbReference type="InterPro" id="IPR000086">
    <property type="entry name" value="NUDIX_hydrolase_dom"/>
</dbReference>